<organism evidence="3 4">
    <name type="scientific">Allomyces macrogynus (strain ATCC 38327)</name>
    <name type="common">Allomyces javanicus var. macrogynus</name>
    <dbReference type="NCBI Taxonomy" id="578462"/>
    <lineage>
        <taxon>Eukaryota</taxon>
        <taxon>Fungi</taxon>
        <taxon>Fungi incertae sedis</taxon>
        <taxon>Blastocladiomycota</taxon>
        <taxon>Blastocladiomycetes</taxon>
        <taxon>Blastocladiales</taxon>
        <taxon>Blastocladiaceae</taxon>
        <taxon>Allomyces</taxon>
    </lineage>
</organism>
<keyword evidence="1" id="KW-0732">Signal</keyword>
<evidence type="ECO:0000259" key="2">
    <source>
        <dbReference type="Pfam" id="PF00149"/>
    </source>
</evidence>
<keyword evidence="4" id="KW-1185">Reference proteome</keyword>
<evidence type="ECO:0000256" key="1">
    <source>
        <dbReference type="SAM" id="SignalP"/>
    </source>
</evidence>
<feature type="signal peptide" evidence="1">
    <location>
        <begin position="1"/>
        <end position="23"/>
    </location>
</feature>
<dbReference type="GO" id="GO:0016787">
    <property type="term" value="F:hydrolase activity"/>
    <property type="evidence" value="ECO:0007669"/>
    <property type="project" value="InterPro"/>
</dbReference>
<feature type="domain" description="Calcineurin-like phosphoesterase" evidence="2">
    <location>
        <begin position="98"/>
        <end position="262"/>
    </location>
</feature>
<evidence type="ECO:0000313" key="4">
    <source>
        <dbReference type="Proteomes" id="UP000054350"/>
    </source>
</evidence>
<dbReference type="AlphaFoldDB" id="A0A0L0TAM0"/>
<proteinExistence type="predicted"/>
<gene>
    <name evidence="3" type="ORF">AMAG_16056</name>
</gene>
<reference evidence="3 4" key="1">
    <citation type="submission" date="2009-11" db="EMBL/GenBank/DDBJ databases">
        <title>Annotation of Allomyces macrogynus ATCC 38327.</title>
        <authorList>
            <consortium name="The Broad Institute Genome Sequencing Platform"/>
            <person name="Russ C."/>
            <person name="Cuomo C."/>
            <person name="Burger G."/>
            <person name="Gray M.W."/>
            <person name="Holland P.W.H."/>
            <person name="King N."/>
            <person name="Lang F.B.F."/>
            <person name="Roger A.J."/>
            <person name="Ruiz-Trillo I."/>
            <person name="Young S.K."/>
            <person name="Zeng Q."/>
            <person name="Gargeya S."/>
            <person name="Fitzgerald M."/>
            <person name="Haas B."/>
            <person name="Abouelleil A."/>
            <person name="Alvarado L."/>
            <person name="Arachchi H.M."/>
            <person name="Berlin A."/>
            <person name="Chapman S.B."/>
            <person name="Gearin G."/>
            <person name="Goldberg J."/>
            <person name="Griggs A."/>
            <person name="Gujja S."/>
            <person name="Hansen M."/>
            <person name="Heiman D."/>
            <person name="Howarth C."/>
            <person name="Larimer J."/>
            <person name="Lui A."/>
            <person name="MacDonald P.J.P."/>
            <person name="McCowen C."/>
            <person name="Montmayeur A."/>
            <person name="Murphy C."/>
            <person name="Neiman D."/>
            <person name="Pearson M."/>
            <person name="Priest M."/>
            <person name="Roberts A."/>
            <person name="Saif S."/>
            <person name="Shea T."/>
            <person name="Sisk P."/>
            <person name="Stolte C."/>
            <person name="Sykes S."/>
            <person name="Wortman J."/>
            <person name="Nusbaum C."/>
            <person name="Birren B."/>
        </authorList>
    </citation>
    <scope>NUCLEOTIDE SEQUENCE [LARGE SCALE GENOMIC DNA]</scope>
    <source>
        <strain evidence="3 4">ATCC 38327</strain>
    </source>
</reference>
<dbReference type="Gene3D" id="3.60.21.10">
    <property type="match status" value="1"/>
</dbReference>
<dbReference type="EMBL" id="GG745374">
    <property type="protein sequence ID" value="KNE71750.1"/>
    <property type="molecule type" value="Genomic_DNA"/>
</dbReference>
<dbReference type="InterPro" id="IPR004843">
    <property type="entry name" value="Calcineurin-like_PHP"/>
</dbReference>
<dbReference type="eggNOG" id="ENOG502S0ZX">
    <property type="taxonomic scope" value="Eukaryota"/>
</dbReference>
<dbReference type="SUPFAM" id="SSF56300">
    <property type="entry name" value="Metallo-dependent phosphatases"/>
    <property type="match status" value="1"/>
</dbReference>
<dbReference type="OrthoDB" id="5597180at2759"/>
<reference evidence="4" key="2">
    <citation type="submission" date="2009-11" db="EMBL/GenBank/DDBJ databases">
        <title>The Genome Sequence of Allomyces macrogynus strain ATCC 38327.</title>
        <authorList>
            <consortium name="The Broad Institute Genome Sequencing Platform"/>
            <person name="Russ C."/>
            <person name="Cuomo C."/>
            <person name="Shea T."/>
            <person name="Young S.K."/>
            <person name="Zeng Q."/>
            <person name="Koehrsen M."/>
            <person name="Haas B."/>
            <person name="Borodovsky M."/>
            <person name="Guigo R."/>
            <person name="Alvarado L."/>
            <person name="Berlin A."/>
            <person name="Borenstein D."/>
            <person name="Chen Z."/>
            <person name="Engels R."/>
            <person name="Freedman E."/>
            <person name="Gellesch M."/>
            <person name="Goldberg J."/>
            <person name="Griggs A."/>
            <person name="Gujja S."/>
            <person name="Heiman D."/>
            <person name="Hepburn T."/>
            <person name="Howarth C."/>
            <person name="Jen D."/>
            <person name="Larson L."/>
            <person name="Lewis B."/>
            <person name="Mehta T."/>
            <person name="Park D."/>
            <person name="Pearson M."/>
            <person name="Roberts A."/>
            <person name="Saif S."/>
            <person name="Shenoy N."/>
            <person name="Sisk P."/>
            <person name="Stolte C."/>
            <person name="Sykes S."/>
            <person name="Walk T."/>
            <person name="White J."/>
            <person name="Yandava C."/>
            <person name="Burger G."/>
            <person name="Gray M.W."/>
            <person name="Holland P.W.H."/>
            <person name="King N."/>
            <person name="Lang F.B.F."/>
            <person name="Roger A.J."/>
            <person name="Ruiz-Trillo I."/>
            <person name="Lander E."/>
            <person name="Nusbaum C."/>
        </authorList>
    </citation>
    <scope>NUCLEOTIDE SEQUENCE [LARGE SCALE GENOMIC DNA]</scope>
    <source>
        <strain evidence="4">ATCC 38327</strain>
    </source>
</reference>
<feature type="chain" id="PRO_5005548219" description="Calcineurin-like phosphoesterase domain-containing protein" evidence="1">
    <location>
        <begin position="24"/>
        <end position="546"/>
    </location>
</feature>
<dbReference type="Proteomes" id="UP000054350">
    <property type="component" value="Unassembled WGS sequence"/>
</dbReference>
<accession>A0A0L0TAM0</accession>
<evidence type="ECO:0000313" key="3">
    <source>
        <dbReference type="EMBL" id="KNE71750.1"/>
    </source>
</evidence>
<dbReference type="Pfam" id="PF00149">
    <property type="entry name" value="Metallophos"/>
    <property type="match status" value="1"/>
</dbReference>
<protein>
    <recommendedName>
        <fullName evidence="2">Calcineurin-like phosphoesterase domain-containing protein</fullName>
    </recommendedName>
</protein>
<sequence>MSHQHSLFALLFLLALHSPSVHAFGIACQPAVGDKYLLPRAAPYDLAHHESYLASVPEHEHPKLAARAAAAAAADTPPKGLYLAFTGDTILGDETKGVYKLVKNENVDAMVISGDLDYQDQPSRFVKQLDDYLPNLPVFASIGNHDLRKWASSNGYSKVLTDRYKRLGMDKYCTGEVGIKSTCNFKGVTIVTSGIGTRGSGHEAYLESALSSAPKTAWKFCSWHKNQAKMQTGDKNDEVGWDAYEICRKYGAIVLTGHNHGYSRSHLMSSFVSQQVVSTSSNLAVAPGKSWATVTGTGGRYFYGEGPYANAKWWGATATDKDDPAFGALFCRFNEDGNSPYKASCQFKRSDGQVLDSFTTTFTPGLPASVAKYESATSKCTPIHVEAAARTVPTTQRADGMLDLQVSAKGNPGHALAFDVPVPAAVAQAKGKVTIEHVYLQVYGASNVQLGEHPVDVAVDGGKVQRWTISDEAEANEVWNSPDLASALPAGMWSRPTNATAVSVRMTLTPVIDPNIKPVGDVLVHGMAADGCLSPSLVVVGKICDA</sequence>
<name>A0A0L0TAM0_ALLM3</name>
<dbReference type="VEuPathDB" id="FungiDB:AMAG_16056"/>
<dbReference type="InterPro" id="IPR029052">
    <property type="entry name" value="Metallo-depent_PP-like"/>
</dbReference>